<dbReference type="RefSeq" id="WP_048834946.1">
    <property type="nucleotide sequence ID" value="NZ_BJMU01000007.1"/>
</dbReference>
<keyword evidence="11" id="KW-1185">Reference proteome</keyword>
<evidence type="ECO:0000256" key="4">
    <source>
        <dbReference type="ARBA" id="ARBA00018370"/>
    </source>
</evidence>
<protein>
    <recommendedName>
        <fullName evidence="4">Parvulin-like PPIase</fullName>
        <ecNumber evidence="3">5.2.1.8</ecNumber>
    </recommendedName>
    <alternativeName>
        <fullName evidence="6">Peptidyl-prolyl cis-trans isomerase plp</fullName>
    </alternativeName>
    <alternativeName>
        <fullName evidence="7">Rotamase plp</fullName>
    </alternativeName>
</protein>
<dbReference type="PANTHER" id="PTHR47245">
    <property type="entry name" value="PEPTIDYLPROLYL ISOMERASE"/>
    <property type="match status" value="1"/>
</dbReference>
<keyword evidence="5 8" id="KW-0697">Rotamase</keyword>
<dbReference type="PANTHER" id="PTHR47245:SF2">
    <property type="entry name" value="PEPTIDYL-PROLYL CIS-TRANS ISOMERASE HP_0175-RELATED"/>
    <property type="match status" value="1"/>
</dbReference>
<dbReference type="EMBL" id="BJMU01000007">
    <property type="protein sequence ID" value="GEB83095.1"/>
    <property type="molecule type" value="Genomic_DNA"/>
</dbReference>
<accession>A0A4Y3TQN2</accession>
<dbReference type="AlphaFoldDB" id="A0A4Y3TQN2"/>
<dbReference type="InterPro" id="IPR046357">
    <property type="entry name" value="PPIase_dom_sf"/>
</dbReference>
<organism evidence="10 11">
    <name type="scientific">Acetobacter orleanensis</name>
    <dbReference type="NCBI Taxonomy" id="104099"/>
    <lineage>
        <taxon>Bacteria</taxon>
        <taxon>Pseudomonadati</taxon>
        <taxon>Pseudomonadota</taxon>
        <taxon>Alphaproteobacteria</taxon>
        <taxon>Acetobacterales</taxon>
        <taxon>Acetobacteraceae</taxon>
        <taxon>Acetobacter</taxon>
    </lineage>
</organism>
<evidence type="ECO:0000256" key="2">
    <source>
        <dbReference type="ARBA" id="ARBA00007656"/>
    </source>
</evidence>
<evidence type="ECO:0000256" key="8">
    <source>
        <dbReference type="PROSITE-ProRule" id="PRU00278"/>
    </source>
</evidence>
<dbReference type="InterPro" id="IPR050245">
    <property type="entry name" value="PrsA_foldase"/>
</dbReference>
<dbReference type="STRING" id="104099.AD949_02240"/>
<evidence type="ECO:0000256" key="1">
    <source>
        <dbReference type="ARBA" id="ARBA00000971"/>
    </source>
</evidence>
<name>A0A4Y3TQN2_9PROT</name>
<comment type="similarity">
    <text evidence="2">Belongs to the PpiC/parvulin rotamase family.</text>
</comment>
<reference evidence="10 11" key="1">
    <citation type="submission" date="2019-06" db="EMBL/GenBank/DDBJ databases">
        <title>Whole genome shotgun sequence of Acetobacter orleanensis NBRC 13752.</title>
        <authorList>
            <person name="Hosoyama A."/>
            <person name="Uohara A."/>
            <person name="Ohji S."/>
            <person name="Ichikawa N."/>
        </authorList>
    </citation>
    <scope>NUCLEOTIDE SEQUENCE [LARGE SCALE GENOMIC DNA]</scope>
    <source>
        <strain evidence="10 11">NBRC 13752</strain>
    </source>
</reference>
<evidence type="ECO:0000256" key="3">
    <source>
        <dbReference type="ARBA" id="ARBA00013194"/>
    </source>
</evidence>
<dbReference type="InterPro" id="IPR027304">
    <property type="entry name" value="Trigger_fact/SurA_dom_sf"/>
</dbReference>
<keyword evidence="8" id="KW-0413">Isomerase</keyword>
<dbReference type="GO" id="GO:0003755">
    <property type="term" value="F:peptidyl-prolyl cis-trans isomerase activity"/>
    <property type="evidence" value="ECO:0007669"/>
    <property type="project" value="UniProtKB-KW"/>
</dbReference>
<evidence type="ECO:0000256" key="5">
    <source>
        <dbReference type="ARBA" id="ARBA00023110"/>
    </source>
</evidence>
<comment type="catalytic activity">
    <reaction evidence="1">
        <text>[protein]-peptidylproline (omega=180) = [protein]-peptidylproline (omega=0)</text>
        <dbReference type="Rhea" id="RHEA:16237"/>
        <dbReference type="Rhea" id="RHEA-COMP:10747"/>
        <dbReference type="Rhea" id="RHEA-COMP:10748"/>
        <dbReference type="ChEBI" id="CHEBI:83833"/>
        <dbReference type="ChEBI" id="CHEBI:83834"/>
        <dbReference type="EC" id="5.2.1.8"/>
    </reaction>
</comment>
<evidence type="ECO:0000259" key="9">
    <source>
        <dbReference type="PROSITE" id="PS50198"/>
    </source>
</evidence>
<evidence type="ECO:0000256" key="7">
    <source>
        <dbReference type="ARBA" id="ARBA00031484"/>
    </source>
</evidence>
<comment type="caution">
    <text evidence="10">The sequence shown here is derived from an EMBL/GenBank/DDBJ whole genome shotgun (WGS) entry which is preliminary data.</text>
</comment>
<dbReference type="PROSITE" id="PS50198">
    <property type="entry name" value="PPIC_PPIASE_2"/>
    <property type="match status" value="1"/>
</dbReference>
<proteinExistence type="inferred from homology"/>
<dbReference type="InterPro" id="IPR000297">
    <property type="entry name" value="PPIase_PpiC"/>
</dbReference>
<evidence type="ECO:0000313" key="10">
    <source>
        <dbReference type="EMBL" id="GEB83095.1"/>
    </source>
</evidence>
<dbReference type="Proteomes" id="UP000317617">
    <property type="component" value="Unassembled WGS sequence"/>
</dbReference>
<dbReference type="SUPFAM" id="SSF109998">
    <property type="entry name" value="Triger factor/SurA peptide-binding domain-like"/>
    <property type="match status" value="1"/>
</dbReference>
<feature type="domain" description="PpiC" evidence="9">
    <location>
        <begin position="105"/>
        <end position="207"/>
    </location>
</feature>
<sequence>MMRPEQETMSIFVNDTEIRDHAVQAEMPFHKAASVQAQWQEAVRALVIKTLLLDEARKTFPTENIDFSDEETVIQALLEQAVKVPTPTESELERWYASNHAQSEEPAMHIRHILIYADKSLPGSLDAAQKRAQEILEYLQGNPQDFEQFAARYSECPSASRGGDLGVVREDDLLIEFRKALKETKDGAFCSELIETRYGVHMVQLLKRFSEERTNPVRQEEEKQKIKTFLEDTSWKQGVQNYIAVLASKARIKGFDLFAGTTVQASNGNWPDGGACTGKKVQ</sequence>
<gene>
    <name evidence="10" type="ORF">AOR01nite_15720</name>
</gene>
<dbReference type="Gene3D" id="3.10.50.40">
    <property type="match status" value="1"/>
</dbReference>
<dbReference type="SUPFAM" id="SSF54534">
    <property type="entry name" value="FKBP-like"/>
    <property type="match status" value="1"/>
</dbReference>
<dbReference type="Pfam" id="PF00639">
    <property type="entry name" value="Rotamase"/>
    <property type="match status" value="1"/>
</dbReference>
<dbReference type="EC" id="5.2.1.8" evidence="3"/>
<evidence type="ECO:0000313" key="11">
    <source>
        <dbReference type="Proteomes" id="UP000317617"/>
    </source>
</evidence>
<evidence type="ECO:0000256" key="6">
    <source>
        <dbReference type="ARBA" id="ARBA00030642"/>
    </source>
</evidence>